<dbReference type="EMBL" id="JALQCY010000001">
    <property type="protein sequence ID" value="MCK9792869.1"/>
    <property type="molecule type" value="Genomic_DNA"/>
</dbReference>
<organism evidence="2 3">
    <name type="scientific">Isoptericola peretonis</name>
    <dbReference type="NCBI Taxonomy" id="2918523"/>
    <lineage>
        <taxon>Bacteria</taxon>
        <taxon>Bacillati</taxon>
        <taxon>Actinomycetota</taxon>
        <taxon>Actinomycetes</taxon>
        <taxon>Micrococcales</taxon>
        <taxon>Promicromonosporaceae</taxon>
        <taxon>Isoptericola</taxon>
    </lineage>
</organism>
<evidence type="ECO:0000256" key="1">
    <source>
        <dbReference type="SAM" id="Phobius"/>
    </source>
</evidence>
<accession>A0ABT0J076</accession>
<reference evidence="2 3" key="1">
    <citation type="submission" date="2022-02" db="EMBL/GenBank/DDBJ databases">
        <title>The car tank lid bacteriome: a reservoir of bacteria with potential in bioremediation of fuel.</title>
        <authorList>
            <person name="Vidal-Verdu A."/>
            <person name="Gomez-Martinez D."/>
            <person name="Latorre-Perez A."/>
            <person name="Pereto J."/>
            <person name="Porcar M."/>
        </authorList>
    </citation>
    <scope>NUCLEOTIDE SEQUENCE [LARGE SCALE GENOMIC DNA]</scope>
    <source>
        <strain evidence="2 3">4D.3</strain>
    </source>
</reference>
<evidence type="ECO:0000313" key="2">
    <source>
        <dbReference type="EMBL" id="MCK9792869.1"/>
    </source>
</evidence>
<name>A0ABT0J076_9MICO</name>
<keyword evidence="1" id="KW-1133">Transmembrane helix</keyword>
<gene>
    <name evidence="2" type="ORF">M1843_03790</name>
</gene>
<evidence type="ECO:0000313" key="3">
    <source>
        <dbReference type="Proteomes" id="UP001651050"/>
    </source>
</evidence>
<feature type="transmembrane region" description="Helical" evidence="1">
    <location>
        <begin position="24"/>
        <end position="48"/>
    </location>
</feature>
<feature type="transmembrane region" description="Helical" evidence="1">
    <location>
        <begin position="177"/>
        <end position="210"/>
    </location>
</feature>
<keyword evidence="3" id="KW-1185">Reference proteome</keyword>
<sequence length="229" mass="24110">MAAGASGAPREFGDGILGRVTARIYWYLVVGVLAALGCVPTLVLLALLDRSTGNALLVPLCLLPAVPFLAAAVFALHERATVDEPAPGRTFARGLRLSWFDALKLWVPAAVVLGVVATSVLHRQAAGISLAYAVVLGVVGLLVLLWALQALLLASLFSFRARDVARLSVYYLGRRPLVTVGLLALVVVAGGVVWLAGEAVLAVVVVAWLAFLLRTGQPVLEDVRSRFVA</sequence>
<keyword evidence="1" id="KW-0812">Transmembrane</keyword>
<dbReference type="RefSeq" id="WP_416342713.1">
    <property type="nucleotide sequence ID" value="NZ_JALQCY010000001.1"/>
</dbReference>
<feature type="transmembrane region" description="Helical" evidence="1">
    <location>
        <begin position="55"/>
        <end position="77"/>
    </location>
</feature>
<feature type="transmembrane region" description="Helical" evidence="1">
    <location>
        <begin position="130"/>
        <end position="157"/>
    </location>
</feature>
<proteinExistence type="predicted"/>
<dbReference type="Proteomes" id="UP001651050">
    <property type="component" value="Unassembled WGS sequence"/>
</dbReference>
<comment type="caution">
    <text evidence="2">The sequence shown here is derived from an EMBL/GenBank/DDBJ whole genome shotgun (WGS) entry which is preliminary data.</text>
</comment>
<feature type="transmembrane region" description="Helical" evidence="1">
    <location>
        <begin position="97"/>
        <end position="118"/>
    </location>
</feature>
<keyword evidence="1" id="KW-0472">Membrane</keyword>
<protein>
    <submittedName>
        <fullName evidence="2">Glycosyltransferase</fullName>
    </submittedName>
</protein>